<feature type="domain" description="Rhodanese" evidence="3">
    <location>
        <begin position="15"/>
        <end position="134"/>
    </location>
</feature>
<reference evidence="4 5" key="1">
    <citation type="submission" date="2016-11" db="EMBL/GenBank/DDBJ databases">
        <authorList>
            <person name="Jaros S."/>
            <person name="Januszkiewicz K."/>
            <person name="Wedrychowicz H."/>
        </authorList>
    </citation>
    <scope>NUCLEOTIDE SEQUENCE [LARGE SCALE GENOMIC DNA]</scope>
    <source>
        <strain evidence="4 5">DSM 15692</strain>
    </source>
</reference>
<gene>
    <name evidence="4" type="ORF">SAMN02745249_01452</name>
</gene>
<accession>A0A1M4XHZ2</accession>
<dbReference type="InterPro" id="IPR036873">
    <property type="entry name" value="Rhodanese-like_dom_sf"/>
</dbReference>
<dbReference type="InterPro" id="IPR045078">
    <property type="entry name" value="TST/MPST-like"/>
</dbReference>
<dbReference type="PROSITE" id="PS50206">
    <property type="entry name" value="RHODANESE_3"/>
    <property type="match status" value="2"/>
</dbReference>
<dbReference type="InterPro" id="IPR001763">
    <property type="entry name" value="Rhodanese-like_dom"/>
</dbReference>
<proteinExistence type="predicted"/>
<dbReference type="Pfam" id="PF00581">
    <property type="entry name" value="Rhodanese"/>
    <property type="match status" value="2"/>
</dbReference>
<name>A0A1M4XHZ2_9LACT</name>
<evidence type="ECO:0000313" key="5">
    <source>
        <dbReference type="Proteomes" id="UP000184128"/>
    </source>
</evidence>
<keyword evidence="5" id="KW-1185">Reference proteome</keyword>
<keyword evidence="4" id="KW-0670">Pyruvate</keyword>
<dbReference type="AlphaFoldDB" id="A0A1M4XHZ2"/>
<dbReference type="EMBL" id="FQUF01000021">
    <property type="protein sequence ID" value="SHE93018.1"/>
    <property type="molecule type" value="Genomic_DNA"/>
</dbReference>
<organism evidence="4 5">
    <name type="scientific">Atopostipes suicloacalis DSM 15692</name>
    <dbReference type="NCBI Taxonomy" id="1121025"/>
    <lineage>
        <taxon>Bacteria</taxon>
        <taxon>Bacillati</taxon>
        <taxon>Bacillota</taxon>
        <taxon>Bacilli</taxon>
        <taxon>Lactobacillales</taxon>
        <taxon>Carnobacteriaceae</taxon>
        <taxon>Atopostipes</taxon>
    </lineage>
</organism>
<dbReference type="PROSITE" id="PS00380">
    <property type="entry name" value="RHODANESE_1"/>
    <property type="match status" value="1"/>
</dbReference>
<evidence type="ECO:0000313" key="4">
    <source>
        <dbReference type="EMBL" id="SHE93018.1"/>
    </source>
</evidence>
<dbReference type="Gene3D" id="3.40.250.10">
    <property type="entry name" value="Rhodanese-like domain"/>
    <property type="match status" value="2"/>
</dbReference>
<dbReference type="PANTHER" id="PTHR11364:SF27">
    <property type="entry name" value="SULFURTRANSFERASE"/>
    <property type="match status" value="1"/>
</dbReference>
<dbReference type="SMART" id="SM00450">
    <property type="entry name" value="RHOD"/>
    <property type="match status" value="2"/>
</dbReference>
<dbReference type="SUPFAM" id="SSF52821">
    <property type="entry name" value="Rhodanese/Cell cycle control phosphatase"/>
    <property type="match status" value="2"/>
</dbReference>
<dbReference type="OrthoDB" id="9770030at2"/>
<dbReference type="RefSeq" id="WP_073298197.1">
    <property type="nucleotide sequence ID" value="NZ_FQUF01000021.1"/>
</dbReference>
<sequence length="283" mass="31999">MEFIIEKEWLVKHLKNEEVIIIDCRFDLSQPELGRDQYSESHIPGAFYFDLKEQLSGPVSKHGGRHPLPELDSFKKDIEKVGIDNAKTVIAYDAGGGQYASRFWWLLKYIGHEKIYLLNEGFSGWSAANFPVTTKIPKAHPAKYEINIQKEMLASFEEVKEIVENATDESVLIDSRASERYLGKVEPMDKIPGHIPGALNKVWDESLSEGSFKNEKEQEERFSEINKDEPVVVYCGSGVTATPNYIALKMAGYTDVKLYAGGYSDWVSYEGNAIEKGETSKEE</sequence>
<dbReference type="Proteomes" id="UP000184128">
    <property type="component" value="Unassembled WGS sequence"/>
</dbReference>
<keyword evidence="2" id="KW-0677">Repeat</keyword>
<evidence type="ECO:0000256" key="1">
    <source>
        <dbReference type="ARBA" id="ARBA00022679"/>
    </source>
</evidence>
<dbReference type="CDD" id="cd01448">
    <property type="entry name" value="TST_Repeat_1"/>
    <property type="match status" value="1"/>
</dbReference>
<protein>
    <submittedName>
        <fullName evidence="4">Thiosulfate/3-mercaptopyruvate sulfurtransferase</fullName>
    </submittedName>
</protein>
<evidence type="ECO:0000259" key="3">
    <source>
        <dbReference type="PROSITE" id="PS50206"/>
    </source>
</evidence>
<dbReference type="CDD" id="cd01449">
    <property type="entry name" value="TST_Repeat_2"/>
    <property type="match status" value="1"/>
</dbReference>
<feature type="domain" description="Rhodanese" evidence="3">
    <location>
        <begin position="166"/>
        <end position="275"/>
    </location>
</feature>
<dbReference type="PANTHER" id="PTHR11364">
    <property type="entry name" value="THIOSULFATE SULFERTANSFERASE"/>
    <property type="match status" value="1"/>
</dbReference>
<evidence type="ECO:0000256" key="2">
    <source>
        <dbReference type="ARBA" id="ARBA00022737"/>
    </source>
</evidence>
<dbReference type="GO" id="GO:0004792">
    <property type="term" value="F:thiosulfate-cyanide sulfurtransferase activity"/>
    <property type="evidence" value="ECO:0007669"/>
    <property type="project" value="InterPro"/>
</dbReference>
<dbReference type="InterPro" id="IPR001307">
    <property type="entry name" value="Thiosulphate_STrfase_CS"/>
</dbReference>
<keyword evidence="1 4" id="KW-0808">Transferase</keyword>
<dbReference type="STRING" id="1121025.SAMN02745249_01452"/>